<dbReference type="Pfam" id="PF01425">
    <property type="entry name" value="Amidase"/>
    <property type="match status" value="1"/>
</dbReference>
<evidence type="ECO:0000313" key="4">
    <source>
        <dbReference type="Proteomes" id="UP000095672"/>
    </source>
</evidence>
<evidence type="ECO:0000313" key="3">
    <source>
        <dbReference type="EMBL" id="AOS98316.1"/>
    </source>
</evidence>
<dbReference type="EMBL" id="CP014143">
    <property type="protein sequence ID" value="AOS98316.1"/>
    <property type="molecule type" value="Genomic_DNA"/>
</dbReference>
<dbReference type="PATRIC" id="fig|1769779.3.peg.2920"/>
<proteinExistence type="inferred from homology"/>
<feature type="domain" description="Amidase" evidence="2">
    <location>
        <begin position="32"/>
        <end position="442"/>
    </location>
</feature>
<dbReference type="RefSeq" id="WP_083261020.1">
    <property type="nucleotide sequence ID" value="NZ_CP014143.1"/>
</dbReference>
<dbReference type="Gene3D" id="3.90.1300.10">
    <property type="entry name" value="Amidase signature (AS) domain"/>
    <property type="match status" value="1"/>
</dbReference>
<dbReference type="PANTHER" id="PTHR11895">
    <property type="entry name" value="TRANSAMIDASE"/>
    <property type="match status" value="1"/>
</dbReference>
<gene>
    <name evidence="3" type="primary">gatA_2</name>
    <name evidence="3" type="ORF">AUP74_02945</name>
</gene>
<evidence type="ECO:0000256" key="1">
    <source>
        <dbReference type="ARBA" id="ARBA00009199"/>
    </source>
</evidence>
<protein>
    <submittedName>
        <fullName evidence="3">Glutamyl-tRNA(Gln) amidotransferase subunit A</fullName>
        <ecNumber evidence="3">6.3.5.-</ecNumber>
    </submittedName>
</protein>
<comment type="similarity">
    <text evidence="1">Belongs to the amidase family.</text>
</comment>
<reference evidence="4" key="1">
    <citation type="submission" date="2016-01" db="EMBL/GenBank/DDBJ databases">
        <title>Complete genome sequence of Microbulbifer sp. CCB-MM1, a halophile isolated from Matang Mangrove Forest, Perak.</title>
        <authorList>
            <person name="Moh T.H."/>
            <person name="Dinesh B."/>
            <person name="Lau N.-S."/>
            <person name="Go F."/>
            <person name="Alexander Chong S.-C."/>
        </authorList>
    </citation>
    <scope>NUCLEOTIDE SEQUENCE [LARGE SCALE GENOMIC DNA]</scope>
    <source>
        <strain evidence="4">CCB-MM1</strain>
    </source>
</reference>
<accession>A0A1C9WAZ1</accession>
<dbReference type="GO" id="GO:0016874">
    <property type="term" value="F:ligase activity"/>
    <property type="evidence" value="ECO:0007669"/>
    <property type="project" value="UniProtKB-KW"/>
</dbReference>
<dbReference type="AlphaFoldDB" id="A0A1C9WAZ1"/>
<keyword evidence="3" id="KW-0436">Ligase</keyword>
<evidence type="ECO:0000259" key="2">
    <source>
        <dbReference type="Pfam" id="PF01425"/>
    </source>
</evidence>
<dbReference type="InterPro" id="IPR036928">
    <property type="entry name" value="AS_sf"/>
</dbReference>
<dbReference type="InterPro" id="IPR000120">
    <property type="entry name" value="Amidase"/>
</dbReference>
<organism evidence="3 4">
    <name type="scientific">Microbulbifer aggregans</name>
    <dbReference type="NCBI Taxonomy" id="1769779"/>
    <lineage>
        <taxon>Bacteria</taxon>
        <taxon>Pseudomonadati</taxon>
        <taxon>Pseudomonadota</taxon>
        <taxon>Gammaproteobacteria</taxon>
        <taxon>Cellvibrionales</taxon>
        <taxon>Microbulbiferaceae</taxon>
        <taxon>Microbulbifer</taxon>
    </lineage>
</organism>
<dbReference type="GO" id="GO:0016740">
    <property type="term" value="F:transferase activity"/>
    <property type="evidence" value="ECO:0007669"/>
    <property type="project" value="UniProtKB-KW"/>
</dbReference>
<dbReference type="STRING" id="1769779.AUP74_02945"/>
<keyword evidence="4" id="KW-1185">Reference proteome</keyword>
<dbReference type="PANTHER" id="PTHR11895:SF7">
    <property type="entry name" value="GLUTAMYL-TRNA(GLN) AMIDOTRANSFERASE SUBUNIT A, MITOCHONDRIAL"/>
    <property type="match status" value="1"/>
</dbReference>
<dbReference type="SUPFAM" id="SSF75304">
    <property type="entry name" value="Amidase signature (AS) enzymes"/>
    <property type="match status" value="1"/>
</dbReference>
<dbReference type="OrthoDB" id="8872210at2"/>
<dbReference type="KEGG" id="micc:AUP74_02945"/>
<dbReference type="InterPro" id="IPR023631">
    <property type="entry name" value="Amidase_dom"/>
</dbReference>
<sequence>MLHKSLPSALLQEDANALAARLRRGELTSEKLTATTLAAIEDTNSTINAYTFVDVAGALAAARASDRRRREGRPLSKLDGLTIAVKDNIDVAAMPTSNGLGYHDDIPTPDADAPVVARLRSAGLVILGKLNMHEIALGATNDNPHWGRCENPLRVGYTPGGSSGGSAAAVAAGLCALALGTDTMGSVRIPASYCGVSGLKPGRNQVNAAGVTRLCRQLDTVGPLARSSRDLRDLWPMLRGNEVTETTEPLTECNMPAPSLASIRWGLIDRCDEVGADQEIAFFFRNFTESLPGAIKARRDFSIVDFSTVRRAGLLLCEAEANVTFVSELRAQPDLFSPELRRLLQWGAERTAPDLVRAMDIVEQAGSWLKLQLEDVDFLLTPTTLQTAFPFADKVPVNQANLTSCVNMAGLAAASIPLGVADDGLPFGLQIIARAGDEERLLSTCVALEEWIHSNVALVTV</sequence>
<dbReference type="Proteomes" id="UP000095672">
    <property type="component" value="Chromosome"/>
</dbReference>
<keyword evidence="3" id="KW-0808">Transferase</keyword>
<dbReference type="EC" id="6.3.5.-" evidence="3"/>
<name>A0A1C9WAZ1_9GAMM</name>